<accession>A0AAU8JN97</accession>
<dbReference type="RefSeq" id="WP_054465083.1">
    <property type="nucleotide sequence ID" value="NZ_CP159837.1"/>
</dbReference>
<gene>
    <name evidence="1" type="ORF">ABWT76_000357</name>
</gene>
<evidence type="ECO:0000313" key="1">
    <source>
        <dbReference type="EMBL" id="XCM40304.1"/>
    </source>
</evidence>
<name>A0AAU8JN97_9CYAN</name>
<dbReference type="GO" id="GO:0042651">
    <property type="term" value="C:thylakoid membrane"/>
    <property type="evidence" value="ECO:0007669"/>
    <property type="project" value="InterPro"/>
</dbReference>
<dbReference type="Pfam" id="PF18032">
    <property type="entry name" value="FRP"/>
    <property type="match status" value="1"/>
</dbReference>
<dbReference type="Gene3D" id="6.10.140.1840">
    <property type="match status" value="1"/>
</dbReference>
<dbReference type="EMBL" id="CP159837">
    <property type="protein sequence ID" value="XCM40304.1"/>
    <property type="molecule type" value="Genomic_DNA"/>
</dbReference>
<sequence>MPLTETQWSPTEEKIVKTAFDTAYRREVASMMAEVKRQAEAATSPDELWKLHDFLSARRHYLDGKYDSRDSMLIFVFAQLVKEGWLEIGELAGLSPDKIAKVKALTLV</sequence>
<evidence type="ECO:0008006" key="2">
    <source>
        <dbReference type="Google" id="ProtNLM"/>
    </source>
</evidence>
<dbReference type="InterPro" id="IPR041601">
    <property type="entry name" value="FRP"/>
</dbReference>
<proteinExistence type="predicted"/>
<organism evidence="1">
    <name type="scientific">Planktothricoides raciborskii GIHE-MW2</name>
    <dbReference type="NCBI Taxonomy" id="2792601"/>
    <lineage>
        <taxon>Bacteria</taxon>
        <taxon>Bacillati</taxon>
        <taxon>Cyanobacteriota</taxon>
        <taxon>Cyanophyceae</taxon>
        <taxon>Oscillatoriophycideae</taxon>
        <taxon>Oscillatoriales</taxon>
        <taxon>Oscillatoriaceae</taxon>
        <taxon>Planktothricoides</taxon>
    </lineage>
</organism>
<reference evidence="1" key="1">
    <citation type="submission" date="2024-07" db="EMBL/GenBank/DDBJ databases">
        <authorList>
            <person name="Kim Y.J."/>
            <person name="Jeong J.Y."/>
        </authorList>
    </citation>
    <scope>NUCLEOTIDE SEQUENCE</scope>
    <source>
        <strain evidence="1">GIHE-MW2</strain>
    </source>
</reference>
<dbReference type="AlphaFoldDB" id="A0AAU8JN97"/>
<dbReference type="InterPro" id="IPR053747">
    <property type="entry name" value="Fluoresc_Recovery_Reg"/>
</dbReference>
<protein>
    <recommendedName>
        <fullName evidence="2">Fluorescence recovery protein</fullName>
    </recommendedName>
</protein>